<dbReference type="Pfam" id="PF25456">
    <property type="entry name" value="Ig_PVRIG"/>
    <property type="match status" value="1"/>
</dbReference>
<keyword evidence="3" id="KW-0812">Transmembrane</keyword>
<name>G3I5G1_CRIGR</name>
<feature type="transmembrane region" description="Helical" evidence="3">
    <location>
        <begin position="570"/>
        <end position="592"/>
    </location>
</feature>
<reference evidence="6" key="1">
    <citation type="journal article" date="2011" name="Nat. Biotechnol.">
        <title>The genomic sequence of the Chinese hamster ovary (CHO)-K1 cell line.</title>
        <authorList>
            <person name="Xu X."/>
            <person name="Nagarajan H."/>
            <person name="Lewis N.E."/>
            <person name="Pan S."/>
            <person name="Cai Z."/>
            <person name="Liu X."/>
            <person name="Chen W."/>
            <person name="Xie M."/>
            <person name="Wang W."/>
            <person name="Hammond S."/>
            <person name="Andersen M.R."/>
            <person name="Neff N."/>
            <person name="Passarelli B."/>
            <person name="Koh W."/>
            <person name="Fan H.C."/>
            <person name="Wang J."/>
            <person name="Gui Y."/>
            <person name="Lee K.H."/>
            <person name="Betenbaugh M.J."/>
            <person name="Quake S.R."/>
            <person name="Famili I."/>
            <person name="Palsson B.O."/>
            <person name="Wang J."/>
        </authorList>
    </citation>
    <scope>NUCLEOTIDE SEQUENCE [LARGE SCALE GENOMIC DNA]</scope>
    <source>
        <strain evidence="6">CHO K1 cell line</strain>
    </source>
</reference>
<dbReference type="SMART" id="SM00409">
    <property type="entry name" value="IG"/>
    <property type="match status" value="2"/>
</dbReference>
<evidence type="ECO:0000313" key="5">
    <source>
        <dbReference type="EMBL" id="EGW05048.1"/>
    </source>
</evidence>
<dbReference type="InterPro" id="IPR013106">
    <property type="entry name" value="Ig_V-set"/>
</dbReference>
<feature type="domain" description="Immunoglobulin" evidence="4">
    <location>
        <begin position="668"/>
        <end position="780"/>
    </location>
</feature>
<dbReference type="STRING" id="10029.G3I5G1"/>
<dbReference type="InterPro" id="IPR057367">
    <property type="entry name" value="Ig_PVRIG"/>
</dbReference>
<dbReference type="GO" id="GO:0003682">
    <property type="term" value="F:chromatin binding"/>
    <property type="evidence" value="ECO:0007669"/>
    <property type="project" value="TreeGrafter"/>
</dbReference>
<dbReference type="InParanoid" id="G3I5G1"/>
<keyword evidence="3" id="KW-1133">Transmembrane helix</keyword>
<dbReference type="Gene3D" id="2.60.40.10">
    <property type="entry name" value="Immunoglobulins"/>
    <property type="match status" value="2"/>
</dbReference>
<dbReference type="GO" id="GO:0034089">
    <property type="term" value="P:establishment of meiotic sister chromatid cohesion"/>
    <property type="evidence" value="ECO:0007669"/>
    <property type="project" value="TreeGrafter"/>
</dbReference>
<keyword evidence="3" id="KW-0472">Membrane</keyword>
<protein>
    <submittedName>
        <fullName evidence="5">Cohesin subunit SA-3</fullName>
    </submittedName>
</protein>
<dbReference type="PaxDb" id="10029-XP_007622081.1"/>
<dbReference type="GO" id="GO:0000785">
    <property type="term" value="C:chromatin"/>
    <property type="evidence" value="ECO:0007669"/>
    <property type="project" value="TreeGrafter"/>
</dbReference>
<evidence type="ECO:0000256" key="3">
    <source>
        <dbReference type="SAM" id="Phobius"/>
    </source>
</evidence>
<feature type="domain" description="Immunoglobulin" evidence="4">
    <location>
        <begin position="885"/>
        <end position="997"/>
    </location>
</feature>
<gene>
    <name evidence="5" type="ORF">I79_018707</name>
</gene>
<feature type="compositionally biased region" description="Basic residues" evidence="2">
    <location>
        <begin position="342"/>
        <end position="359"/>
    </location>
</feature>
<proteinExistence type="inferred from homology"/>
<dbReference type="PANTHER" id="PTHR11199:SF8">
    <property type="entry name" value="COHESIN SUBUNIT SA-3"/>
    <property type="match status" value="1"/>
</dbReference>
<feature type="transmembrane region" description="Helical" evidence="3">
    <location>
        <begin position="618"/>
        <end position="644"/>
    </location>
</feature>
<dbReference type="Proteomes" id="UP000001075">
    <property type="component" value="Unassembled WGS sequence"/>
</dbReference>
<dbReference type="InterPro" id="IPR039662">
    <property type="entry name" value="Cohesin_Scc3/SA"/>
</dbReference>
<dbReference type="EMBL" id="JH001296">
    <property type="protein sequence ID" value="EGW05048.1"/>
    <property type="molecule type" value="Genomic_DNA"/>
</dbReference>
<feature type="region of interest" description="Disordered" evidence="2">
    <location>
        <begin position="287"/>
        <end position="366"/>
    </location>
</feature>
<dbReference type="InterPro" id="IPR036179">
    <property type="entry name" value="Ig-like_dom_sf"/>
</dbReference>
<dbReference type="GO" id="GO:0005634">
    <property type="term" value="C:nucleus"/>
    <property type="evidence" value="ECO:0007669"/>
    <property type="project" value="TreeGrafter"/>
</dbReference>
<evidence type="ECO:0000256" key="1">
    <source>
        <dbReference type="ARBA" id="ARBA00005486"/>
    </source>
</evidence>
<dbReference type="InterPro" id="IPR003599">
    <property type="entry name" value="Ig_sub"/>
</dbReference>
<dbReference type="eggNOG" id="KOG2011">
    <property type="taxonomic scope" value="Eukaryota"/>
</dbReference>
<accession>G3I5G1</accession>
<sequence length="1032" mass="116330">MSLKKRMVAFCELCQSCLSDVDPEIQEQAFILLSDLLLIFSPQMIVGGRDFLRPLVFFPEATLQSELASFLMDHVFLQPGELGNGQSQEDHVQIELLHQRRRLLAGFCKLLLYGVLELDAASDVFKHYNKFYEDYGDIIKETLTRARQIDRCQCSRILLLSLKQLYTELMQEQGPQGLTELPAFIEMRDLARRFALSFGPQQLHNRDLVVMLHKEGIKFSLSELPPAGSSREPPNLAFLELLSEFSPRLFHQDKQLLLSYLEKCLQRVSKAPHQPWGPVTTYYHSLNPVENPAEASPQGLPHSKKRRVEGPCRPRGEEPSSQEESLQLKSSPLTPTLTSTAVKRRQSLRPVGKRQKGRPGPRPELICSQQFSGTQKLKMSSAQYFQIQCDPSGSGLGKQLTRLSLMEEDEEEELGLLDGSYEEWQVGDKLLRSPSPSEHGLDLLDTTELNMEALVLFSSLLTLCTSEGTDLISLVTVSWEGSVDAPRTKLAVLHPELGTQLWVPDSKAGWETSNSVSLTLTLEQSKARNSLANTTFCCEFVTFPHGSRVACGDLHSSEPGLSALTLQGDLARILGTLGFLLLGFIFVLYLLWRQKRWCFSKSQPSATSTQAQRQTQGLFVCLMAPLFSFPGGNHVITCILLLLLPAACLQAGNSEGSNRERPLGVNQPAQLSGVQGGSIEIPFSFYFPWELANDPQMRILWRWKGFHEEFIYNTSSRFIHEHFKNRLVLNWTQPQTSGVLRIQDLKKTDQTVYFCRVCMITRGGKEECIQSIPGTQLTITQAVRTTMQSPSIVTSAVTTVGLEDTEGQRNPSLVNLGGTVGVVVGTAVLITPVCVLMVVLCWKQRTRHPSQGQSVFTFDSQQVSSTKSLWDIRTASRMTNRNGTRLLSQPEEGGSIEIPFSFYFPWELANDPQMRILWRWKGFHEEFIYNSALRFIHKHFKNRLVLNWTQPQTSGVLRIQNFKKKDQTVYFCRVCMITRGGKEECFQSIPGTQLNITQGSQWTWGYTVSRAFHSSAFWSPSQSSGSPYFTRL</sequence>
<dbReference type="Pfam" id="PF07686">
    <property type="entry name" value="V-set"/>
    <property type="match status" value="1"/>
</dbReference>
<comment type="similarity">
    <text evidence="1">Belongs to the SCC3 family.</text>
</comment>
<dbReference type="GO" id="GO:0030893">
    <property type="term" value="C:meiotic cohesin complex"/>
    <property type="evidence" value="ECO:0007669"/>
    <property type="project" value="TreeGrafter"/>
</dbReference>
<evidence type="ECO:0000256" key="2">
    <source>
        <dbReference type="SAM" id="MobiDB-lite"/>
    </source>
</evidence>
<dbReference type="PANTHER" id="PTHR11199">
    <property type="entry name" value="STROMAL ANTIGEN"/>
    <property type="match status" value="1"/>
</dbReference>
<feature type="compositionally biased region" description="Low complexity" evidence="2">
    <location>
        <begin position="322"/>
        <end position="340"/>
    </location>
</feature>
<evidence type="ECO:0000259" key="4">
    <source>
        <dbReference type="SMART" id="SM00409"/>
    </source>
</evidence>
<dbReference type="SUPFAM" id="SSF48726">
    <property type="entry name" value="Immunoglobulin"/>
    <property type="match status" value="2"/>
</dbReference>
<dbReference type="InterPro" id="IPR013783">
    <property type="entry name" value="Ig-like_fold"/>
</dbReference>
<dbReference type="AlphaFoldDB" id="G3I5G1"/>
<evidence type="ECO:0000313" key="6">
    <source>
        <dbReference type="Proteomes" id="UP000001075"/>
    </source>
</evidence>
<feature type="transmembrane region" description="Helical" evidence="3">
    <location>
        <begin position="816"/>
        <end position="842"/>
    </location>
</feature>
<feature type="compositionally biased region" description="Basic and acidic residues" evidence="2">
    <location>
        <begin position="308"/>
        <end position="318"/>
    </location>
</feature>
<organism evidence="5 6">
    <name type="scientific">Cricetulus griseus</name>
    <name type="common">Chinese hamster</name>
    <name type="synonym">Cricetulus barabensis griseus</name>
    <dbReference type="NCBI Taxonomy" id="10029"/>
    <lineage>
        <taxon>Eukaryota</taxon>
        <taxon>Metazoa</taxon>
        <taxon>Chordata</taxon>
        <taxon>Craniata</taxon>
        <taxon>Vertebrata</taxon>
        <taxon>Euteleostomi</taxon>
        <taxon>Mammalia</taxon>
        <taxon>Eutheria</taxon>
        <taxon>Euarchontoglires</taxon>
        <taxon>Glires</taxon>
        <taxon>Rodentia</taxon>
        <taxon>Myomorpha</taxon>
        <taxon>Muroidea</taxon>
        <taxon>Cricetidae</taxon>
        <taxon>Cricetinae</taxon>
        <taxon>Cricetulus</taxon>
    </lineage>
</organism>